<protein>
    <submittedName>
        <fullName evidence="1">Uncharacterized protein</fullName>
    </submittedName>
</protein>
<gene>
    <name evidence="1" type="ORF">TPSB3V08_LOCUS4567</name>
</gene>
<name>A0A7R9H3I4_TIMPO</name>
<evidence type="ECO:0000313" key="1">
    <source>
        <dbReference type="EMBL" id="CAD7404582.1"/>
    </source>
</evidence>
<proteinExistence type="predicted"/>
<dbReference type="AlphaFoldDB" id="A0A7R9H3I4"/>
<sequence length="126" mass="14104">MKEDVPTDPQRWKRRIMMTRAWSMVIGSEVASAPAPNLRYQKKPIELHFVFGGSLSDMFIRNIGVWSGLPVMAMSGIKSHPVLKDNSFHGLSVTCTIKVHIKLILACRGYLTSLANKPGNKQQIII</sequence>
<reference evidence="1" key="1">
    <citation type="submission" date="2020-11" db="EMBL/GenBank/DDBJ databases">
        <authorList>
            <person name="Tran Van P."/>
        </authorList>
    </citation>
    <scope>NUCLEOTIDE SEQUENCE</scope>
</reference>
<organism evidence="1">
    <name type="scientific">Timema poppense</name>
    <name type="common">Walking stick</name>
    <dbReference type="NCBI Taxonomy" id="170557"/>
    <lineage>
        <taxon>Eukaryota</taxon>
        <taxon>Metazoa</taxon>
        <taxon>Ecdysozoa</taxon>
        <taxon>Arthropoda</taxon>
        <taxon>Hexapoda</taxon>
        <taxon>Insecta</taxon>
        <taxon>Pterygota</taxon>
        <taxon>Neoptera</taxon>
        <taxon>Polyneoptera</taxon>
        <taxon>Phasmatodea</taxon>
        <taxon>Timematodea</taxon>
        <taxon>Timematoidea</taxon>
        <taxon>Timematidae</taxon>
        <taxon>Timema</taxon>
    </lineage>
</organism>
<dbReference type="EMBL" id="OD002216">
    <property type="protein sequence ID" value="CAD7404582.1"/>
    <property type="molecule type" value="Genomic_DNA"/>
</dbReference>
<accession>A0A7R9H3I4</accession>